<dbReference type="AlphaFoldDB" id="A0A383EEF0"/>
<protein>
    <submittedName>
        <fullName evidence="1">Uncharacterized protein</fullName>
    </submittedName>
</protein>
<evidence type="ECO:0000313" key="1">
    <source>
        <dbReference type="EMBL" id="SVE54813.1"/>
    </source>
</evidence>
<proteinExistence type="predicted"/>
<reference evidence="1" key="1">
    <citation type="submission" date="2018-05" db="EMBL/GenBank/DDBJ databases">
        <authorList>
            <person name="Lanie J.A."/>
            <person name="Ng W.-L."/>
            <person name="Kazmierczak K.M."/>
            <person name="Andrzejewski T.M."/>
            <person name="Davidsen T.M."/>
            <person name="Wayne K.J."/>
            <person name="Tettelin H."/>
            <person name="Glass J.I."/>
            <person name="Rusch D."/>
            <person name="Podicherti R."/>
            <person name="Tsui H.-C.T."/>
            <person name="Winkler M.E."/>
        </authorList>
    </citation>
    <scope>NUCLEOTIDE SEQUENCE</scope>
</reference>
<organism evidence="1">
    <name type="scientific">marine metagenome</name>
    <dbReference type="NCBI Taxonomy" id="408172"/>
    <lineage>
        <taxon>unclassified sequences</taxon>
        <taxon>metagenomes</taxon>
        <taxon>ecological metagenomes</taxon>
    </lineage>
</organism>
<name>A0A383EEF0_9ZZZZ</name>
<accession>A0A383EEF0</accession>
<gene>
    <name evidence="1" type="ORF">METZ01_LOCUS507667</name>
</gene>
<dbReference type="EMBL" id="UINC01224967">
    <property type="protein sequence ID" value="SVE54813.1"/>
    <property type="molecule type" value="Genomic_DNA"/>
</dbReference>
<sequence>MDYKKLITSILLLTSNLAFTNPAFEGDWMIEIKPASNFISDVRFSTISPVIGLLQLERHAGEWKAWVEGGPAPITVGNDNIVVDVDARDIRGFVFIMRLNAKLENDRLVGSVAFRKGKASDLTRCVRCLTNIRKRTDQFTIAMIGGV</sequence>
<feature type="non-terminal residue" evidence="1">
    <location>
        <position position="147"/>
    </location>
</feature>